<feature type="domain" description="Phytase-like" evidence="2">
    <location>
        <begin position="63"/>
        <end position="313"/>
    </location>
</feature>
<dbReference type="AlphaFoldDB" id="A0A1H0IAA4"/>
<feature type="signal peptide" evidence="1">
    <location>
        <begin position="1"/>
        <end position="21"/>
    </location>
</feature>
<evidence type="ECO:0000256" key="1">
    <source>
        <dbReference type="SAM" id="SignalP"/>
    </source>
</evidence>
<organism evidence="3 4">
    <name type="scientific">Aureimonas jatrophae</name>
    <dbReference type="NCBI Taxonomy" id="1166073"/>
    <lineage>
        <taxon>Bacteria</taxon>
        <taxon>Pseudomonadati</taxon>
        <taxon>Pseudomonadota</taxon>
        <taxon>Alphaproteobacteria</taxon>
        <taxon>Hyphomicrobiales</taxon>
        <taxon>Aurantimonadaceae</taxon>
        <taxon>Aureimonas</taxon>
    </lineage>
</organism>
<dbReference type="PIRSF" id="PIRSF031900">
    <property type="entry name" value="UCP031900"/>
    <property type="match status" value="1"/>
</dbReference>
<keyword evidence="1" id="KW-0732">Signal</keyword>
<gene>
    <name evidence="3" type="ORF">SAMN05192530_10543</name>
</gene>
<accession>A0A1H0IAA4</accession>
<dbReference type="Pfam" id="PF13449">
    <property type="entry name" value="Phytase-like"/>
    <property type="match status" value="1"/>
</dbReference>
<dbReference type="RefSeq" id="WP_090673456.1">
    <property type="nucleotide sequence ID" value="NZ_FNIT01000005.1"/>
</dbReference>
<keyword evidence="4" id="KW-1185">Reference proteome</keyword>
<dbReference type="EMBL" id="FNIT01000005">
    <property type="protein sequence ID" value="SDO28357.1"/>
    <property type="molecule type" value="Genomic_DNA"/>
</dbReference>
<evidence type="ECO:0000313" key="3">
    <source>
        <dbReference type="EMBL" id="SDO28357.1"/>
    </source>
</evidence>
<sequence length="339" mass="36493">MKRTWLGAVFAALLVLPPAYAEDVSITARSIERFRIGSAETHFGALTFRGGFSYRSPSSRTLSSVSSIRIRDAGRRFLAVTDTGSWFAGRIRRDDDGRPTGVENAEVWPILSRAGRPQPRKGMADAEALAIAGDTVLVAFEGNDRIERFRPADAPFEARAEPVALPIPPRELRGNGGIETIAVAPRGSSLAGEIVIVSERSVDAAGNLLAAFLGRGAKGLFTVRREAPWSATDGAFLPDGDLLLLERRYEGFTRIGMRIRRLPAAALKPGAVADGPVIMEADLGNEIDNMEGIDVWQDAEGRTVVSLVSDDNGSFLQRNLYLEFLLEADAQAAATGASR</sequence>
<name>A0A1H0IAA4_9HYPH</name>
<dbReference type="OrthoDB" id="9798693at2"/>
<dbReference type="InterPro" id="IPR014567">
    <property type="entry name" value="UCP031900"/>
</dbReference>
<dbReference type="Proteomes" id="UP000198793">
    <property type="component" value="Unassembled WGS sequence"/>
</dbReference>
<feature type="chain" id="PRO_5011730494" description="Phytase-like domain-containing protein" evidence="1">
    <location>
        <begin position="22"/>
        <end position="339"/>
    </location>
</feature>
<dbReference type="STRING" id="1166073.SAMN05192530_10543"/>
<proteinExistence type="predicted"/>
<protein>
    <recommendedName>
        <fullName evidence="2">Phytase-like domain-containing protein</fullName>
    </recommendedName>
</protein>
<dbReference type="InterPro" id="IPR027372">
    <property type="entry name" value="Phytase-like_dom"/>
</dbReference>
<reference evidence="3 4" key="1">
    <citation type="submission" date="2016-10" db="EMBL/GenBank/DDBJ databases">
        <authorList>
            <person name="de Groot N.N."/>
        </authorList>
    </citation>
    <scope>NUCLEOTIDE SEQUENCE [LARGE SCALE GENOMIC DNA]</scope>
    <source>
        <strain evidence="4">L7-484,KACC 16230,DSM 25025</strain>
    </source>
</reference>
<evidence type="ECO:0000313" key="4">
    <source>
        <dbReference type="Proteomes" id="UP000198793"/>
    </source>
</evidence>
<evidence type="ECO:0000259" key="2">
    <source>
        <dbReference type="Pfam" id="PF13449"/>
    </source>
</evidence>